<evidence type="ECO:0000313" key="1">
    <source>
        <dbReference type="EMBL" id="JAH83621.1"/>
    </source>
</evidence>
<reference evidence="1" key="2">
    <citation type="journal article" date="2015" name="Fish Shellfish Immunol.">
        <title>Early steps in the European eel (Anguilla anguilla)-Vibrio vulnificus interaction in the gills: Role of the RtxA13 toxin.</title>
        <authorList>
            <person name="Callol A."/>
            <person name="Pajuelo D."/>
            <person name="Ebbesson L."/>
            <person name="Teles M."/>
            <person name="MacKenzie S."/>
            <person name="Amaro C."/>
        </authorList>
    </citation>
    <scope>NUCLEOTIDE SEQUENCE</scope>
</reference>
<organism evidence="1">
    <name type="scientific">Anguilla anguilla</name>
    <name type="common">European freshwater eel</name>
    <name type="synonym">Muraena anguilla</name>
    <dbReference type="NCBI Taxonomy" id="7936"/>
    <lineage>
        <taxon>Eukaryota</taxon>
        <taxon>Metazoa</taxon>
        <taxon>Chordata</taxon>
        <taxon>Craniata</taxon>
        <taxon>Vertebrata</taxon>
        <taxon>Euteleostomi</taxon>
        <taxon>Actinopterygii</taxon>
        <taxon>Neopterygii</taxon>
        <taxon>Teleostei</taxon>
        <taxon>Anguilliformes</taxon>
        <taxon>Anguillidae</taxon>
        <taxon>Anguilla</taxon>
    </lineage>
</organism>
<proteinExistence type="predicted"/>
<sequence>MKKYSEILPLPLLSGSV</sequence>
<dbReference type="AlphaFoldDB" id="A0A0E9VZW0"/>
<name>A0A0E9VZW0_ANGAN</name>
<accession>A0A0E9VZW0</accession>
<dbReference type="EMBL" id="GBXM01024956">
    <property type="protein sequence ID" value="JAH83621.1"/>
    <property type="molecule type" value="Transcribed_RNA"/>
</dbReference>
<protein>
    <submittedName>
        <fullName evidence="1">Uncharacterized protein</fullName>
    </submittedName>
</protein>
<reference evidence="1" key="1">
    <citation type="submission" date="2014-11" db="EMBL/GenBank/DDBJ databases">
        <authorList>
            <person name="Amaro Gonzalez C."/>
        </authorList>
    </citation>
    <scope>NUCLEOTIDE SEQUENCE</scope>
</reference>